<dbReference type="EMBL" id="BMMU01000045">
    <property type="protein sequence ID" value="GGJ67080.1"/>
    <property type="molecule type" value="Genomic_DNA"/>
</dbReference>
<evidence type="ECO:0000313" key="4">
    <source>
        <dbReference type="Proteomes" id="UP000625682"/>
    </source>
</evidence>
<evidence type="ECO:0000256" key="1">
    <source>
        <dbReference type="SAM" id="MobiDB-lite"/>
    </source>
</evidence>
<dbReference type="AlphaFoldDB" id="A0A917P907"/>
<accession>A0A917P907</accession>
<evidence type="ECO:0008006" key="5">
    <source>
        <dbReference type="Google" id="ProtNLM"/>
    </source>
</evidence>
<feature type="signal peptide" evidence="2">
    <location>
        <begin position="1"/>
        <end position="24"/>
    </location>
</feature>
<comment type="caution">
    <text evidence="3">The sequence shown here is derived from an EMBL/GenBank/DDBJ whole genome shotgun (WGS) entry which is preliminary data.</text>
</comment>
<keyword evidence="2" id="KW-0732">Signal</keyword>
<gene>
    <name evidence="3" type="ORF">GCM10012282_75100</name>
</gene>
<evidence type="ECO:0000313" key="3">
    <source>
        <dbReference type="EMBL" id="GGJ67080.1"/>
    </source>
</evidence>
<feature type="region of interest" description="Disordered" evidence="1">
    <location>
        <begin position="74"/>
        <end position="129"/>
    </location>
</feature>
<name>A0A917P907_9ACTN</name>
<sequence length="214" mass="21808">MTSISASIRAFAHAGRILAGGALAALALTGCGNDELSGSGPQDERGMGADSTVSATPSAAEKTAFAAMLDEVAQPCSSPDAPVSAPGPTDKKPTGSAGKQSLASGEPLPSEPIEPGAPTEPEAELNDRDGCASVQHEQRILQALQSVSEPTPAKVRKALNGLGYIDERIHGLQQDGKATRFHLDLREKGGRLCEAGLAAGVESDVTVCTTSHLT</sequence>
<evidence type="ECO:0000256" key="2">
    <source>
        <dbReference type="SAM" id="SignalP"/>
    </source>
</evidence>
<protein>
    <recommendedName>
        <fullName evidence="5">Lipoprotein</fullName>
    </recommendedName>
</protein>
<organism evidence="3 4">
    <name type="scientific">Streptomyces lacrimifluminis</name>
    <dbReference type="NCBI Taxonomy" id="1500077"/>
    <lineage>
        <taxon>Bacteria</taxon>
        <taxon>Bacillati</taxon>
        <taxon>Actinomycetota</taxon>
        <taxon>Actinomycetes</taxon>
        <taxon>Kitasatosporales</taxon>
        <taxon>Streptomycetaceae</taxon>
        <taxon>Streptomyces</taxon>
    </lineage>
</organism>
<feature type="region of interest" description="Disordered" evidence="1">
    <location>
        <begin position="36"/>
        <end position="62"/>
    </location>
</feature>
<proteinExistence type="predicted"/>
<dbReference type="Proteomes" id="UP000625682">
    <property type="component" value="Unassembled WGS sequence"/>
</dbReference>
<feature type="chain" id="PRO_5039082941" description="Lipoprotein" evidence="2">
    <location>
        <begin position="25"/>
        <end position="214"/>
    </location>
</feature>
<reference evidence="3" key="1">
    <citation type="journal article" date="2014" name="Int. J. Syst. Evol. Microbiol.">
        <title>Complete genome sequence of Corynebacterium casei LMG S-19264T (=DSM 44701T), isolated from a smear-ripened cheese.</title>
        <authorList>
            <consortium name="US DOE Joint Genome Institute (JGI-PGF)"/>
            <person name="Walter F."/>
            <person name="Albersmeier A."/>
            <person name="Kalinowski J."/>
            <person name="Ruckert C."/>
        </authorList>
    </citation>
    <scope>NUCLEOTIDE SEQUENCE</scope>
    <source>
        <strain evidence="3">CGMCC 4.7272</strain>
    </source>
</reference>
<reference evidence="3" key="2">
    <citation type="submission" date="2020-09" db="EMBL/GenBank/DDBJ databases">
        <authorList>
            <person name="Sun Q."/>
            <person name="Zhou Y."/>
        </authorList>
    </citation>
    <scope>NUCLEOTIDE SEQUENCE</scope>
    <source>
        <strain evidence="3">CGMCC 4.7272</strain>
    </source>
</reference>
<keyword evidence="4" id="KW-1185">Reference proteome</keyword>